<feature type="transmembrane region" description="Helical" evidence="1">
    <location>
        <begin position="12"/>
        <end position="39"/>
    </location>
</feature>
<accession>A0A6J7WJ04</accession>
<keyword evidence="1" id="KW-0472">Membrane</keyword>
<keyword evidence="1" id="KW-1133">Transmembrane helix</keyword>
<name>A0A6J7WJ04_9CAUD</name>
<gene>
    <name evidence="2" type="ORF">UFOVP178_46</name>
</gene>
<organism evidence="2">
    <name type="scientific">uncultured Caudovirales phage</name>
    <dbReference type="NCBI Taxonomy" id="2100421"/>
    <lineage>
        <taxon>Viruses</taxon>
        <taxon>Duplodnaviria</taxon>
        <taxon>Heunggongvirae</taxon>
        <taxon>Uroviricota</taxon>
        <taxon>Caudoviricetes</taxon>
        <taxon>Peduoviridae</taxon>
        <taxon>Maltschvirus</taxon>
        <taxon>Maltschvirus maltsch</taxon>
    </lineage>
</organism>
<evidence type="ECO:0000313" key="2">
    <source>
        <dbReference type="EMBL" id="CAB5194974.1"/>
    </source>
</evidence>
<evidence type="ECO:0000256" key="1">
    <source>
        <dbReference type="SAM" id="Phobius"/>
    </source>
</evidence>
<sequence length="40" mass="4568">MGVIKNNKEFLLVWFMCVTYGMCIAIPIIAVMVVAKLLFF</sequence>
<reference evidence="2" key="1">
    <citation type="submission" date="2020-05" db="EMBL/GenBank/DDBJ databases">
        <authorList>
            <person name="Chiriac C."/>
            <person name="Salcher M."/>
            <person name="Ghai R."/>
            <person name="Kavagutti S V."/>
        </authorList>
    </citation>
    <scope>NUCLEOTIDE SEQUENCE</scope>
</reference>
<keyword evidence="1" id="KW-0812">Transmembrane</keyword>
<proteinExistence type="predicted"/>
<protein>
    <submittedName>
        <fullName evidence="2">Uncharacterized protein</fullName>
    </submittedName>
</protein>
<dbReference type="EMBL" id="LR798215">
    <property type="protein sequence ID" value="CAB5194974.1"/>
    <property type="molecule type" value="Genomic_DNA"/>
</dbReference>